<dbReference type="NCBIfam" id="TIGR00229">
    <property type="entry name" value="sensory_box"/>
    <property type="match status" value="1"/>
</dbReference>
<keyword evidence="6" id="KW-0472">Membrane</keyword>
<dbReference type="Gene3D" id="1.10.287.130">
    <property type="match status" value="1"/>
</dbReference>
<feature type="transmembrane region" description="Helical" evidence="6">
    <location>
        <begin position="37"/>
        <end position="57"/>
    </location>
</feature>
<evidence type="ECO:0000259" key="8">
    <source>
        <dbReference type="PROSITE" id="PS50110"/>
    </source>
</evidence>
<dbReference type="Gene3D" id="3.30.450.20">
    <property type="entry name" value="PAS domain"/>
    <property type="match status" value="1"/>
</dbReference>
<feature type="domain" description="Response regulatory" evidence="8">
    <location>
        <begin position="469"/>
        <end position="585"/>
    </location>
</feature>
<dbReference type="SUPFAM" id="SSF47384">
    <property type="entry name" value="Homodimeric domain of signal transducing histidine kinase"/>
    <property type="match status" value="1"/>
</dbReference>
<feature type="region of interest" description="Disordered" evidence="5">
    <location>
        <begin position="63"/>
        <end position="82"/>
    </location>
</feature>
<dbReference type="InterPro" id="IPR003594">
    <property type="entry name" value="HATPase_dom"/>
</dbReference>
<dbReference type="EMBL" id="BSOW01000005">
    <property type="protein sequence ID" value="GLR85007.1"/>
    <property type="molecule type" value="Genomic_DNA"/>
</dbReference>
<keyword evidence="10" id="KW-0418">Kinase</keyword>
<evidence type="ECO:0000256" key="5">
    <source>
        <dbReference type="SAM" id="MobiDB-lite"/>
    </source>
</evidence>
<keyword evidence="6" id="KW-1133">Transmembrane helix</keyword>
<dbReference type="Pfam" id="PF00512">
    <property type="entry name" value="HisKA"/>
    <property type="match status" value="1"/>
</dbReference>
<evidence type="ECO:0000256" key="6">
    <source>
        <dbReference type="SAM" id="Phobius"/>
    </source>
</evidence>
<evidence type="ECO:0000259" key="7">
    <source>
        <dbReference type="PROSITE" id="PS50109"/>
    </source>
</evidence>
<dbReference type="InterPro" id="IPR004358">
    <property type="entry name" value="Sig_transdc_His_kin-like_C"/>
</dbReference>
<comment type="caution">
    <text evidence="10">The sequence shown here is derived from an EMBL/GenBank/DDBJ whole genome shotgun (WGS) entry which is preliminary data.</text>
</comment>
<dbReference type="PROSITE" id="PS50110">
    <property type="entry name" value="RESPONSE_REGULATORY"/>
    <property type="match status" value="1"/>
</dbReference>
<dbReference type="PRINTS" id="PR00344">
    <property type="entry name" value="BCTRLSENSOR"/>
</dbReference>
<sequence length="626" mass="67646">MKLRGLLTLAMAAQAMLTAIALLASYAATGLHAFGIAQLLAFLASGVIALLLAHTCTRAIEKSQTKRTAAQDADQAETRRSLADSARQTQAVIRTALDAFVQTDQDGIVVAWSPQAEALSGWTRTEAVGADVVELVVPGPLRAAFRQRMKRRLSELSETPIGMRFEAIMVHKSGDEILIEASSTGLRLGDRTIVNTFARDVTAKRVAEEQLIQAQKMEAVGQLTGGIAHEFNNMLTVITGTIEILADAVKDSPHLSTITKLISEAADRGAALTSSLLSFARKQALQPTEIDVNELVEEATRLVRATFDKQIEITTRLDREVWPALVDRGQLSSALLNLAINARDAMPAGGKLTLRTRNVVLGVREAATVGVGYVGDYVEIKVTDTGTGIPQSILDRIFDPFFSTKEVGKGTGLGLSMVFGFAKQSGGSIKVVSEEGYGTTFKIYLPKADTRARRTAGEDARKVPGGHETILCVEDDRDVRNYVTVQLENLGYKVIAAANAAEALAIAAEGAQFDLLFTDIVLAGGINGRQLAEQMVASRPSLRVLFTSGYAYDSLYAQGRAGQGAPLLTKPYRKTELARMLRRCLDTAVDSVGDPIPTPYSVEAERDRFLRKQPSEDYPPRGRKRD</sequence>
<dbReference type="CDD" id="cd00082">
    <property type="entry name" value="HisKA"/>
    <property type="match status" value="1"/>
</dbReference>
<dbReference type="Gene3D" id="3.30.565.10">
    <property type="entry name" value="Histidine kinase-like ATPase, C-terminal domain"/>
    <property type="match status" value="1"/>
</dbReference>
<evidence type="ECO:0000256" key="3">
    <source>
        <dbReference type="ARBA" id="ARBA00022553"/>
    </source>
</evidence>
<comment type="catalytic activity">
    <reaction evidence="1">
        <text>ATP + protein L-histidine = ADP + protein N-phospho-L-histidine.</text>
        <dbReference type="EC" id="2.7.13.3"/>
    </reaction>
</comment>
<dbReference type="PANTHER" id="PTHR43065:SF49">
    <property type="entry name" value="HISTIDINE KINASE"/>
    <property type="match status" value="1"/>
</dbReference>
<dbReference type="InterPro" id="IPR035965">
    <property type="entry name" value="PAS-like_dom_sf"/>
</dbReference>
<dbReference type="Gene3D" id="3.40.50.2300">
    <property type="match status" value="1"/>
</dbReference>
<evidence type="ECO:0000256" key="1">
    <source>
        <dbReference type="ARBA" id="ARBA00000085"/>
    </source>
</evidence>
<evidence type="ECO:0000256" key="4">
    <source>
        <dbReference type="PROSITE-ProRule" id="PRU00169"/>
    </source>
</evidence>
<reference evidence="11" key="1">
    <citation type="journal article" date="2019" name="Int. J. Syst. Evol. Microbiol.">
        <title>The Global Catalogue of Microorganisms (GCM) 10K type strain sequencing project: providing services to taxonomists for standard genome sequencing and annotation.</title>
        <authorList>
            <consortium name="The Broad Institute Genomics Platform"/>
            <consortium name="The Broad Institute Genome Sequencing Center for Infectious Disease"/>
            <person name="Wu L."/>
            <person name="Ma J."/>
        </authorList>
    </citation>
    <scope>NUCLEOTIDE SEQUENCE [LARGE SCALE GENOMIC DNA]</scope>
    <source>
        <strain evidence="11">NBRC 102520</strain>
    </source>
</reference>
<dbReference type="Pfam" id="PF02518">
    <property type="entry name" value="HATPase_c"/>
    <property type="match status" value="1"/>
</dbReference>
<evidence type="ECO:0000313" key="11">
    <source>
        <dbReference type="Proteomes" id="UP001156905"/>
    </source>
</evidence>
<dbReference type="SUPFAM" id="SSF52172">
    <property type="entry name" value="CheY-like"/>
    <property type="match status" value="1"/>
</dbReference>
<feature type="domain" description="Histidine kinase" evidence="7">
    <location>
        <begin position="226"/>
        <end position="449"/>
    </location>
</feature>
<feature type="domain" description="PAS" evidence="9">
    <location>
        <begin position="85"/>
        <end position="138"/>
    </location>
</feature>
<keyword evidence="10" id="KW-0808">Transferase</keyword>
<protein>
    <recommendedName>
        <fullName evidence="2">histidine kinase</fullName>
        <ecNumber evidence="2">2.7.13.3</ecNumber>
    </recommendedName>
</protein>
<evidence type="ECO:0000259" key="9">
    <source>
        <dbReference type="PROSITE" id="PS50112"/>
    </source>
</evidence>
<dbReference type="PROSITE" id="PS50112">
    <property type="entry name" value="PAS"/>
    <property type="match status" value="1"/>
</dbReference>
<dbReference type="RefSeq" id="WP_284263674.1">
    <property type="nucleotide sequence ID" value="NZ_BSOW01000005.1"/>
</dbReference>
<keyword evidence="3 4" id="KW-0597">Phosphoprotein</keyword>
<dbReference type="SMART" id="SM00448">
    <property type="entry name" value="REC"/>
    <property type="match status" value="1"/>
</dbReference>
<dbReference type="InterPro" id="IPR036097">
    <property type="entry name" value="HisK_dim/P_sf"/>
</dbReference>
<dbReference type="SMART" id="SM00387">
    <property type="entry name" value="HATPase_c"/>
    <property type="match status" value="1"/>
</dbReference>
<dbReference type="SUPFAM" id="SSF55785">
    <property type="entry name" value="PYP-like sensor domain (PAS domain)"/>
    <property type="match status" value="1"/>
</dbReference>
<dbReference type="EC" id="2.7.13.3" evidence="2"/>
<keyword evidence="11" id="KW-1185">Reference proteome</keyword>
<dbReference type="InterPro" id="IPR005467">
    <property type="entry name" value="His_kinase_dom"/>
</dbReference>
<dbReference type="Proteomes" id="UP001156905">
    <property type="component" value="Unassembled WGS sequence"/>
</dbReference>
<dbReference type="InterPro" id="IPR036890">
    <property type="entry name" value="HATPase_C_sf"/>
</dbReference>
<dbReference type="SUPFAM" id="SSF55874">
    <property type="entry name" value="ATPase domain of HSP90 chaperone/DNA topoisomerase II/histidine kinase"/>
    <property type="match status" value="1"/>
</dbReference>
<keyword evidence="6" id="KW-0812">Transmembrane</keyword>
<accession>A0ABQ6AYR5</accession>
<evidence type="ECO:0000256" key="2">
    <source>
        <dbReference type="ARBA" id="ARBA00012438"/>
    </source>
</evidence>
<dbReference type="InterPro" id="IPR003661">
    <property type="entry name" value="HisK_dim/P_dom"/>
</dbReference>
<dbReference type="InterPro" id="IPR001789">
    <property type="entry name" value="Sig_transdc_resp-reg_receiver"/>
</dbReference>
<dbReference type="PROSITE" id="PS50109">
    <property type="entry name" value="HIS_KIN"/>
    <property type="match status" value="1"/>
</dbReference>
<dbReference type="InterPro" id="IPR011006">
    <property type="entry name" value="CheY-like_superfamily"/>
</dbReference>
<feature type="modified residue" description="4-aspartylphosphate" evidence="4">
    <location>
        <position position="519"/>
    </location>
</feature>
<dbReference type="Pfam" id="PF13426">
    <property type="entry name" value="PAS_9"/>
    <property type="match status" value="1"/>
</dbReference>
<organism evidence="10 11">
    <name type="scientific">Bradyrhizobium iriomotense</name>
    <dbReference type="NCBI Taxonomy" id="441950"/>
    <lineage>
        <taxon>Bacteria</taxon>
        <taxon>Pseudomonadati</taxon>
        <taxon>Pseudomonadota</taxon>
        <taxon>Alphaproteobacteria</taxon>
        <taxon>Hyphomicrobiales</taxon>
        <taxon>Nitrobacteraceae</taxon>
        <taxon>Bradyrhizobium</taxon>
    </lineage>
</organism>
<gene>
    <name evidence="10" type="ORF">GCM10007857_17170</name>
</gene>
<evidence type="ECO:0000313" key="10">
    <source>
        <dbReference type="EMBL" id="GLR85007.1"/>
    </source>
</evidence>
<feature type="region of interest" description="Disordered" evidence="5">
    <location>
        <begin position="596"/>
        <end position="626"/>
    </location>
</feature>
<feature type="compositionally biased region" description="Basic and acidic residues" evidence="5">
    <location>
        <begin position="603"/>
        <end position="620"/>
    </location>
</feature>
<dbReference type="InterPro" id="IPR000014">
    <property type="entry name" value="PAS"/>
</dbReference>
<name>A0ABQ6AYR5_9BRAD</name>
<dbReference type="CDD" id="cd00130">
    <property type="entry name" value="PAS"/>
    <property type="match status" value="1"/>
</dbReference>
<dbReference type="Pfam" id="PF00072">
    <property type="entry name" value="Response_reg"/>
    <property type="match status" value="1"/>
</dbReference>
<proteinExistence type="predicted"/>
<dbReference type="SMART" id="SM00388">
    <property type="entry name" value="HisKA"/>
    <property type="match status" value="1"/>
</dbReference>
<dbReference type="GO" id="GO:0016301">
    <property type="term" value="F:kinase activity"/>
    <property type="evidence" value="ECO:0007669"/>
    <property type="project" value="UniProtKB-KW"/>
</dbReference>
<dbReference type="SMART" id="SM00091">
    <property type="entry name" value="PAS"/>
    <property type="match status" value="1"/>
</dbReference>
<dbReference type="PANTHER" id="PTHR43065">
    <property type="entry name" value="SENSOR HISTIDINE KINASE"/>
    <property type="match status" value="1"/>
</dbReference>